<proteinExistence type="predicted"/>
<dbReference type="EMBL" id="VXIT01000013">
    <property type="protein sequence ID" value="KAA6408662.1"/>
    <property type="molecule type" value="Genomic_DNA"/>
</dbReference>
<feature type="compositionally biased region" description="Polar residues" evidence="2">
    <location>
        <begin position="8"/>
        <end position="23"/>
    </location>
</feature>
<gene>
    <name evidence="3" type="ORF">FRX48_07744</name>
</gene>
<feature type="region of interest" description="Disordered" evidence="2">
    <location>
        <begin position="177"/>
        <end position="255"/>
    </location>
</feature>
<accession>A0A5M8PJ84</accession>
<feature type="compositionally biased region" description="Polar residues" evidence="2">
    <location>
        <begin position="179"/>
        <end position="201"/>
    </location>
</feature>
<organism evidence="3 4">
    <name type="scientific">Lasallia pustulata</name>
    <dbReference type="NCBI Taxonomy" id="136370"/>
    <lineage>
        <taxon>Eukaryota</taxon>
        <taxon>Fungi</taxon>
        <taxon>Dikarya</taxon>
        <taxon>Ascomycota</taxon>
        <taxon>Pezizomycotina</taxon>
        <taxon>Lecanoromycetes</taxon>
        <taxon>OSLEUM clade</taxon>
        <taxon>Umbilicariomycetidae</taxon>
        <taxon>Umbilicariales</taxon>
        <taxon>Umbilicariaceae</taxon>
        <taxon>Lasallia</taxon>
    </lineage>
</organism>
<feature type="region of interest" description="Disordered" evidence="2">
    <location>
        <begin position="309"/>
        <end position="347"/>
    </location>
</feature>
<dbReference type="OrthoDB" id="5407781at2759"/>
<feature type="coiled-coil region" evidence="1">
    <location>
        <begin position="145"/>
        <end position="176"/>
    </location>
</feature>
<evidence type="ECO:0000256" key="2">
    <source>
        <dbReference type="SAM" id="MobiDB-lite"/>
    </source>
</evidence>
<name>A0A5M8PJ84_9LECA</name>
<evidence type="ECO:0000313" key="3">
    <source>
        <dbReference type="EMBL" id="KAA6408662.1"/>
    </source>
</evidence>
<protein>
    <submittedName>
        <fullName evidence="3">Uncharacterized protein</fullName>
    </submittedName>
</protein>
<dbReference type="Pfam" id="PF07445">
    <property type="entry name" value="PriC"/>
    <property type="match status" value="1"/>
</dbReference>
<dbReference type="PANTHER" id="PTHR39610">
    <property type="entry name" value="BZIP DOMAIN-CONTAINING PROTEIN-RELATED"/>
    <property type="match status" value="1"/>
</dbReference>
<feature type="compositionally biased region" description="Polar residues" evidence="2">
    <location>
        <begin position="309"/>
        <end position="323"/>
    </location>
</feature>
<dbReference type="InterPro" id="IPR010890">
    <property type="entry name" value="PriC"/>
</dbReference>
<comment type="caution">
    <text evidence="3">The sequence shown here is derived from an EMBL/GenBank/DDBJ whole genome shotgun (WGS) entry which is preliminary data.</text>
</comment>
<dbReference type="PANTHER" id="PTHR39610:SF2">
    <property type="entry name" value="BZIP DOMAIN-CONTAINING PROTEIN"/>
    <property type="match status" value="1"/>
</dbReference>
<feature type="region of interest" description="Disordered" evidence="2">
    <location>
        <begin position="1"/>
        <end position="139"/>
    </location>
</feature>
<dbReference type="AlphaFoldDB" id="A0A5M8PJ84"/>
<feature type="compositionally biased region" description="Low complexity" evidence="2">
    <location>
        <begin position="39"/>
        <end position="49"/>
    </location>
</feature>
<feature type="compositionally biased region" description="Polar residues" evidence="2">
    <location>
        <begin position="54"/>
        <end position="70"/>
    </location>
</feature>
<sequence>MAPDLNSLPPSRSPSDAATQPRNFGNPELLRRETPSPSPRSSSVSLAAAATINAGIQNQDSRRSSTSNRGSPIVGRNERRRSNVMMSLNFNDPSLPGPGELQGNDHRSSIGHSYRTASPHSIGGSPTIATGDPHHQRTPSLGEIHQELEQEQEAQVNRLLQMIRQQQAQLQQIQQMQQSAGFTPSSSTAAVDDSTPTSERSFSFPPVPATLPMSVINPRPRSPVPRASFDLSRQSSRRSRNSSRTGSPAMRPESVGLQAHGDEWLLPGPSQGSRDESAFFQAETQTLTRENQMLRLRIRELERQFNEMNSAQANTPAVPSNLVNPPVEADSAGTAAEGQPGDEENKR</sequence>
<dbReference type="Proteomes" id="UP000324767">
    <property type="component" value="Unassembled WGS sequence"/>
</dbReference>
<evidence type="ECO:0000256" key="1">
    <source>
        <dbReference type="SAM" id="Coils"/>
    </source>
</evidence>
<evidence type="ECO:0000313" key="4">
    <source>
        <dbReference type="Proteomes" id="UP000324767"/>
    </source>
</evidence>
<reference evidence="3 4" key="1">
    <citation type="submission" date="2019-09" db="EMBL/GenBank/DDBJ databases">
        <title>The hologenome of the rock-dwelling lichen Lasallia pustulata.</title>
        <authorList>
            <person name="Greshake Tzovaras B."/>
            <person name="Segers F."/>
            <person name="Bicker A."/>
            <person name="Dal Grande F."/>
            <person name="Otte J."/>
            <person name="Hankeln T."/>
            <person name="Schmitt I."/>
            <person name="Ebersberger I."/>
        </authorList>
    </citation>
    <scope>NUCLEOTIDE SEQUENCE [LARGE SCALE GENOMIC DNA]</scope>
    <source>
        <strain evidence="3">A1-1</strain>
    </source>
</reference>
<keyword evidence="1" id="KW-0175">Coiled coil</keyword>